<dbReference type="RefSeq" id="WP_155419611.1">
    <property type="nucleotide sequence ID" value="NZ_JZWI01000007.1"/>
</dbReference>
<name>A0A0H2M4Y1_VARPD</name>
<accession>A0A0H2M4Y1</accession>
<reference evidence="2 3" key="1">
    <citation type="submission" date="2015-03" db="EMBL/GenBank/DDBJ databases">
        <title>Genome sequence of Variovorax paradoxus TBEA6.</title>
        <authorList>
            <person name="Poehlein A."/>
            <person name="Schuldes J."/>
            <person name="Wuebbeler J.H."/>
            <person name="Hiessl S."/>
            <person name="Steinbuechel A."/>
            <person name="Daniel R."/>
        </authorList>
    </citation>
    <scope>NUCLEOTIDE SEQUENCE [LARGE SCALE GENOMIC DNA]</scope>
    <source>
        <strain evidence="2 3">TBEA6</strain>
    </source>
</reference>
<evidence type="ECO:0000313" key="3">
    <source>
        <dbReference type="Proteomes" id="UP000035170"/>
    </source>
</evidence>
<dbReference type="AlphaFoldDB" id="A0A0H2M4Y1"/>
<feature type="signal peptide" evidence="1">
    <location>
        <begin position="1"/>
        <end position="30"/>
    </location>
</feature>
<organism evidence="2 3">
    <name type="scientific">Variovorax paradoxus</name>
    <dbReference type="NCBI Taxonomy" id="34073"/>
    <lineage>
        <taxon>Bacteria</taxon>
        <taxon>Pseudomonadati</taxon>
        <taxon>Pseudomonadota</taxon>
        <taxon>Betaproteobacteria</taxon>
        <taxon>Burkholderiales</taxon>
        <taxon>Comamonadaceae</taxon>
        <taxon>Variovorax</taxon>
    </lineage>
</organism>
<evidence type="ECO:0008006" key="4">
    <source>
        <dbReference type="Google" id="ProtNLM"/>
    </source>
</evidence>
<dbReference type="EMBL" id="JZWI01000007">
    <property type="protein sequence ID" value="KLN57409.1"/>
    <property type="molecule type" value="Genomic_DNA"/>
</dbReference>
<proteinExistence type="predicted"/>
<dbReference type="PATRIC" id="fig|34073.19.peg.1518"/>
<keyword evidence="3" id="KW-1185">Reference proteome</keyword>
<dbReference type="Proteomes" id="UP000035170">
    <property type="component" value="Unassembled WGS sequence"/>
</dbReference>
<evidence type="ECO:0000313" key="2">
    <source>
        <dbReference type="EMBL" id="KLN57409.1"/>
    </source>
</evidence>
<gene>
    <name evidence="2" type="ORF">VPARA_14890</name>
</gene>
<comment type="caution">
    <text evidence="2">The sequence shown here is derived from an EMBL/GenBank/DDBJ whole genome shotgun (WGS) entry which is preliminary data.</text>
</comment>
<keyword evidence="1" id="KW-0732">Signal</keyword>
<protein>
    <recommendedName>
        <fullName evidence="4">Copper resistance protein CopC</fullName>
    </recommendedName>
</protein>
<evidence type="ECO:0000256" key="1">
    <source>
        <dbReference type="SAM" id="SignalP"/>
    </source>
</evidence>
<feature type="chain" id="PRO_5005200479" description="Copper resistance protein CopC" evidence="1">
    <location>
        <begin position="31"/>
        <end position="153"/>
    </location>
</feature>
<sequence length="153" mass="17307">MARQTPTTTRRKGRFLLPIAAALLSAAASATITVPAQTKESISKVTPMRSDEMSVVIKPHGSLEVKADMKTGDHLIFLWTSSAPMKMDMHGEKPDDGDRFTRYWMQSDMRTAQGAFTAPFDGHHGWYWRNRTDGEVTLKIRTQGFYEKLYIPK</sequence>